<dbReference type="Pfam" id="PF04930">
    <property type="entry name" value="FUN14"/>
    <property type="match status" value="1"/>
</dbReference>
<sequence>MEDGVTLPWGSLGLGGLAGFAAGFALKQVGRIVALVVGLFFIGVQVLAYQGYLHVDWAGIQRDLAPALAPERIESMWSKAIAVLTYNLPFAAGFVPGFWMGLRAR</sequence>
<dbReference type="Proteomes" id="UP000008722">
    <property type="component" value="Plasmid pOCEPR01"/>
</dbReference>
<reference evidence="8" key="1">
    <citation type="submission" date="2010-11" db="EMBL/GenBank/DDBJ databases">
        <title>The complete sequence of plasmid of Oceanithermus profundus DSM 14977.</title>
        <authorList>
            <consortium name="US DOE Joint Genome Institute (JGI-PGF)"/>
            <person name="Lucas S."/>
            <person name="Copeland A."/>
            <person name="Lapidus A."/>
            <person name="Bruce D."/>
            <person name="Goodwin L."/>
            <person name="Pitluck S."/>
            <person name="Kyrpides N."/>
            <person name="Mavromatis K."/>
            <person name="Pagani I."/>
            <person name="Ivanova N."/>
            <person name="Zhang X."/>
            <person name="Brettin T."/>
            <person name="Detter J.C."/>
            <person name="Tapia R."/>
            <person name="Han C."/>
            <person name="Land M."/>
            <person name="Hauser L."/>
            <person name="Markowitz V."/>
            <person name="Cheng J.-F."/>
            <person name="Hugenholtz P."/>
            <person name="Woyke T."/>
            <person name="Wu D."/>
            <person name="Tindall B."/>
            <person name="Faehnrich R."/>
            <person name="Brambilla E."/>
            <person name="Klenk H.-P."/>
            <person name="Eisen J.A."/>
        </authorList>
    </citation>
    <scope>NUCLEOTIDE SEQUENCE [LARGE SCALE GENOMIC DNA]</scope>
    <source>
        <strain evidence="8">DSM 14977 / NBRC 100410 / VKM B-2274 / 506</strain>
        <plasmid evidence="8">Plasmid pOCEPR01</plasmid>
    </source>
</reference>
<dbReference type="InterPro" id="IPR007014">
    <property type="entry name" value="FUN14"/>
</dbReference>
<keyword evidence="8" id="KW-1185">Reference proteome</keyword>
<evidence type="ECO:0000256" key="1">
    <source>
        <dbReference type="ARBA" id="ARBA00004370"/>
    </source>
</evidence>
<dbReference type="EMBL" id="CP002362">
    <property type="protein sequence ID" value="ADR37759.1"/>
    <property type="molecule type" value="Genomic_DNA"/>
</dbReference>
<comment type="similarity">
    <text evidence="2">Belongs to the FUN14 family.</text>
</comment>
<accession>E4UAI0</accession>
<evidence type="ECO:0000256" key="5">
    <source>
        <dbReference type="ARBA" id="ARBA00023136"/>
    </source>
</evidence>
<feature type="transmembrane region" description="Helical" evidence="6">
    <location>
        <begin position="6"/>
        <end position="26"/>
    </location>
</feature>
<organism evidence="7 8">
    <name type="scientific">Oceanithermus profundus (strain DSM 14977 / NBRC 100410 / VKM B-2274 / 506)</name>
    <dbReference type="NCBI Taxonomy" id="670487"/>
    <lineage>
        <taxon>Bacteria</taxon>
        <taxon>Thermotogati</taxon>
        <taxon>Deinococcota</taxon>
        <taxon>Deinococci</taxon>
        <taxon>Thermales</taxon>
        <taxon>Thermaceae</taxon>
        <taxon>Oceanithermus</taxon>
    </lineage>
</organism>
<dbReference type="AlphaFoldDB" id="E4UAI0"/>
<geneLocation type="plasmid" evidence="7 8">
    <name>pOCEPR01</name>
</geneLocation>
<evidence type="ECO:0000313" key="8">
    <source>
        <dbReference type="Proteomes" id="UP000008722"/>
    </source>
</evidence>
<dbReference type="eggNOG" id="COG2383">
    <property type="taxonomic scope" value="Bacteria"/>
</dbReference>
<comment type="subcellular location">
    <subcellularLocation>
        <location evidence="1">Membrane</location>
    </subcellularLocation>
</comment>
<keyword evidence="7" id="KW-0614">Plasmid</keyword>
<evidence type="ECO:0000256" key="4">
    <source>
        <dbReference type="ARBA" id="ARBA00022989"/>
    </source>
</evidence>
<evidence type="ECO:0000256" key="2">
    <source>
        <dbReference type="ARBA" id="ARBA00009160"/>
    </source>
</evidence>
<reference evidence="7 8" key="2">
    <citation type="journal article" date="2011" name="Stand. Genomic Sci.">
        <title>Complete genome sequence of Oceanithermus profundus type strain (506).</title>
        <authorList>
            <person name="Pati A."/>
            <person name="Zhang X."/>
            <person name="Lapidus A."/>
            <person name="Nolan M."/>
            <person name="Lucas S."/>
            <person name="Del Rio T.G."/>
            <person name="Tice H."/>
            <person name="Cheng J.F."/>
            <person name="Tapia R."/>
            <person name="Han C."/>
            <person name="Goodwin L."/>
            <person name="Pitluck S."/>
            <person name="Liolios K."/>
            <person name="Pagani I."/>
            <person name="Ivanova N."/>
            <person name="Mavromatis K."/>
            <person name="Chen A."/>
            <person name="Palaniappan K."/>
            <person name="Hauser L."/>
            <person name="Jeffries C.D."/>
            <person name="Brambilla E.M."/>
            <person name="Rohl A."/>
            <person name="Mwirichia R."/>
            <person name="Rohde M."/>
            <person name="Tindall B.J."/>
            <person name="Sikorski J."/>
            <person name="Wirth R."/>
            <person name="Goker M."/>
            <person name="Woyke T."/>
            <person name="Detter J.C."/>
            <person name="Bristow J."/>
            <person name="Eisen J.A."/>
            <person name="Markowitz V."/>
            <person name="Hugenholtz P."/>
            <person name="Kyrpides N.C."/>
            <person name="Klenk H.P."/>
            <person name="Land M."/>
        </authorList>
    </citation>
    <scope>NUCLEOTIDE SEQUENCE [LARGE SCALE GENOMIC DNA]</scope>
    <source>
        <strain evidence="8">DSM 14977 / NBRC 100410 / VKM B-2274 / 506</strain>
        <plasmid evidence="8">Plasmid pOCEPR01</plasmid>
    </source>
</reference>
<dbReference type="KEGG" id="opr:Ocepr_2311"/>
<protein>
    <submittedName>
        <fullName evidence="7">FUN14 family protein</fullName>
    </submittedName>
</protein>
<evidence type="ECO:0000256" key="6">
    <source>
        <dbReference type="SAM" id="Phobius"/>
    </source>
</evidence>
<dbReference type="PANTHER" id="PTHR21346">
    <property type="entry name" value="FUN14 DOMAIN CONTAINING"/>
    <property type="match status" value="1"/>
</dbReference>
<dbReference type="PANTHER" id="PTHR21346:SF10">
    <property type="entry name" value="TRANSMEMBRANE PROTEIN"/>
    <property type="match status" value="1"/>
</dbReference>
<dbReference type="GO" id="GO:0016020">
    <property type="term" value="C:membrane"/>
    <property type="evidence" value="ECO:0007669"/>
    <property type="project" value="UniProtKB-SubCell"/>
</dbReference>
<feature type="transmembrane region" description="Helical" evidence="6">
    <location>
        <begin position="80"/>
        <end position="102"/>
    </location>
</feature>
<keyword evidence="5 6" id="KW-0472">Membrane</keyword>
<proteinExistence type="inferred from homology"/>
<gene>
    <name evidence="7" type="ordered locus">Ocepr_2311</name>
</gene>
<dbReference type="OrthoDB" id="32917at2"/>
<evidence type="ECO:0000256" key="3">
    <source>
        <dbReference type="ARBA" id="ARBA00022692"/>
    </source>
</evidence>
<dbReference type="RefSeq" id="WP_013449739.1">
    <property type="nucleotide sequence ID" value="NC_014753.1"/>
</dbReference>
<name>E4UAI0_OCEP5</name>
<evidence type="ECO:0000313" key="7">
    <source>
        <dbReference type="EMBL" id="ADR37759.1"/>
    </source>
</evidence>
<dbReference type="HOGENOM" id="CLU_095425_1_0_0"/>
<keyword evidence="3 6" id="KW-0812">Transmembrane</keyword>
<keyword evidence="4 6" id="KW-1133">Transmembrane helix</keyword>
<feature type="transmembrane region" description="Helical" evidence="6">
    <location>
        <begin position="33"/>
        <end position="52"/>
    </location>
</feature>